<accession>A0ABW4NDI9</accession>
<evidence type="ECO:0000256" key="1">
    <source>
        <dbReference type="ARBA" id="ARBA00023015"/>
    </source>
</evidence>
<evidence type="ECO:0000313" key="5">
    <source>
        <dbReference type="EMBL" id="MFD1788062.1"/>
    </source>
</evidence>
<dbReference type="EMBL" id="JBHUFC010000003">
    <property type="protein sequence ID" value="MFD1788062.1"/>
    <property type="molecule type" value="Genomic_DNA"/>
</dbReference>
<dbReference type="InterPro" id="IPR011991">
    <property type="entry name" value="ArsR-like_HTH"/>
</dbReference>
<name>A0ABW4NDI9_9SPHN</name>
<comment type="caution">
    <text evidence="5">The sequence shown here is derived from an EMBL/GenBank/DDBJ whole genome shotgun (WGS) entry which is preliminary data.</text>
</comment>
<reference evidence="6" key="1">
    <citation type="journal article" date="2019" name="Int. J. Syst. Evol. Microbiol.">
        <title>The Global Catalogue of Microorganisms (GCM) 10K type strain sequencing project: providing services to taxonomists for standard genome sequencing and annotation.</title>
        <authorList>
            <consortium name="The Broad Institute Genomics Platform"/>
            <consortium name="The Broad Institute Genome Sequencing Center for Infectious Disease"/>
            <person name="Wu L."/>
            <person name="Ma J."/>
        </authorList>
    </citation>
    <scope>NUCLEOTIDE SEQUENCE [LARGE SCALE GENOMIC DNA]</scope>
    <source>
        <strain evidence="6">Q85</strain>
    </source>
</reference>
<evidence type="ECO:0000259" key="4">
    <source>
        <dbReference type="PROSITE" id="PS51118"/>
    </source>
</evidence>
<dbReference type="Proteomes" id="UP001597283">
    <property type="component" value="Unassembled WGS sequence"/>
</dbReference>
<gene>
    <name evidence="5" type="ORF">ACFSC3_10785</name>
</gene>
<dbReference type="InterPro" id="IPR036388">
    <property type="entry name" value="WH-like_DNA-bd_sf"/>
</dbReference>
<proteinExistence type="predicted"/>
<dbReference type="CDD" id="cd00090">
    <property type="entry name" value="HTH_ARSR"/>
    <property type="match status" value="1"/>
</dbReference>
<protein>
    <submittedName>
        <fullName evidence="5">Winged helix-turn-helix transcriptional regulator</fullName>
    </submittedName>
</protein>
<dbReference type="RefSeq" id="WP_380940414.1">
    <property type="nucleotide sequence ID" value="NZ_JBHUFC010000003.1"/>
</dbReference>
<dbReference type="Gene3D" id="1.10.10.10">
    <property type="entry name" value="Winged helix-like DNA-binding domain superfamily/Winged helix DNA-binding domain"/>
    <property type="match status" value="1"/>
</dbReference>
<evidence type="ECO:0000256" key="2">
    <source>
        <dbReference type="ARBA" id="ARBA00023125"/>
    </source>
</evidence>
<keyword evidence="3" id="KW-0804">Transcription</keyword>
<feature type="domain" description="HTH hxlR-type" evidence="4">
    <location>
        <begin position="14"/>
        <end position="112"/>
    </location>
</feature>
<organism evidence="5 6">
    <name type="scientific">Sphingomonas floccifaciens</name>
    <dbReference type="NCBI Taxonomy" id="1844115"/>
    <lineage>
        <taxon>Bacteria</taxon>
        <taxon>Pseudomonadati</taxon>
        <taxon>Pseudomonadota</taxon>
        <taxon>Alphaproteobacteria</taxon>
        <taxon>Sphingomonadales</taxon>
        <taxon>Sphingomonadaceae</taxon>
        <taxon>Sphingomonas</taxon>
    </lineage>
</organism>
<dbReference type="InterPro" id="IPR036390">
    <property type="entry name" value="WH_DNA-bd_sf"/>
</dbReference>
<dbReference type="Pfam" id="PF01638">
    <property type="entry name" value="HxlR"/>
    <property type="match status" value="1"/>
</dbReference>
<keyword evidence="6" id="KW-1185">Reference proteome</keyword>
<sequence>MRQDAAKRRYDDACAATHGMDIIGERWALPIMRELMLGPRRFGELRKSLPAISANVLTQRLGDLEAAGIVRREKLPPPASVQVYGLTEWGQQAGPVFQALGRWAARSPLHDPTKPFSPVSLMLSLRTMIDTAAAGDLVARLGFRYGDETFHWTIDHGAVTLGRGLPSDPHIVFGGQTGGVAALVYAGVPLTALEADGLITVEGDRALAERLGQFFPMPEKARIT</sequence>
<dbReference type="InterPro" id="IPR002577">
    <property type="entry name" value="HTH_HxlR"/>
</dbReference>
<keyword evidence="1" id="KW-0805">Transcription regulation</keyword>
<keyword evidence="2" id="KW-0238">DNA-binding</keyword>
<dbReference type="PANTHER" id="PTHR33204:SF18">
    <property type="entry name" value="TRANSCRIPTIONAL REGULATORY PROTEIN"/>
    <property type="match status" value="1"/>
</dbReference>
<dbReference type="SUPFAM" id="SSF55718">
    <property type="entry name" value="SCP-like"/>
    <property type="match status" value="1"/>
</dbReference>
<dbReference type="PANTHER" id="PTHR33204">
    <property type="entry name" value="TRANSCRIPTIONAL REGULATOR, MARR FAMILY"/>
    <property type="match status" value="1"/>
</dbReference>
<evidence type="ECO:0000313" key="6">
    <source>
        <dbReference type="Proteomes" id="UP001597283"/>
    </source>
</evidence>
<dbReference type="Gene3D" id="3.30.1050.10">
    <property type="entry name" value="SCP2 sterol-binding domain"/>
    <property type="match status" value="1"/>
</dbReference>
<evidence type="ECO:0000256" key="3">
    <source>
        <dbReference type="ARBA" id="ARBA00023163"/>
    </source>
</evidence>
<dbReference type="InterPro" id="IPR036527">
    <property type="entry name" value="SCP2_sterol-bd_dom_sf"/>
</dbReference>
<dbReference type="PROSITE" id="PS51118">
    <property type="entry name" value="HTH_HXLR"/>
    <property type="match status" value="1"/>
</dbReference>
<dbReference type="SUPFAM" id="SSF46785">
    <property type="entry name" value="Winged helix' DNA-binding domain"/>
    <property type="match status" value="1"/>
</dbReference>